<dbReference type="AlphaFoldDB" id="A0AAN6D2N6"/>
<organism evidence="2 3">
    <name type="scientific">Ogataea haglerorum</name>
    <dbReference type="NCBI Taxonomy" id="1937702"/>
    <lineage>
        <taxon>Eukaryota</taxon>
        <taxon>Fungi</taxon>
        <taxon>Dikarya</taxon>
        <taxon>Ascomycota</taxon>
        <taxon>Saccharomycotina</taxon>
        <taxon>Pichiomycetes</taxon>
        <taxon>Pichiales</taxon>
        <taxon>Pichiaceae</taxon>
        <taxon>Ogataea</taxon>
    </lineage>
</organism>
<evidence type="ECO:0000313" key="2">
    <source>
        <dbReference type="EMBL" id="KAG7725520.1"/>
    </source>
</evidence>
<feature type="region of interest" description="Disordered" evidence="1">
    <location>
        <begin position="14"/>
        <end position="168"/>
    </location>
</feature>
<evidence type="ECO:0000313" key="3">
    <source>
        <dbReference type="Proteomes" id="UP000738402"/>
    </source>
</evidence>
<gene>
    <name evidence="2" type="ORF">KL933_004086</name>
</gene>
<protein>
    <submittedName>
        <fullName evidence="2">Uncharacterized protein</fullName>
    </submittedName>
</protein>
<name>A0AAN6D2N6_9ASCO</name>
<accession>A0AAN6D2N6</accession>
<dbReference type="EMBL" id="JAHLUH010000012">
    <property type="protein sequence ID" value="KAG7725520.1"/>
    <property type="molecule type" value="Genomic_DNA"/>
</dbReference>
<reference evidence="2" key="1">
    <citation type="journal article" date="2021" name="G3 (Bethesda)">
        <title>Genomic diversity, chromosomal rearrangements, and interspecies hybridization in the ogataea polymorpha species complex.</title>
        <authorList>
            <person name="Hanson S.J."/>
            <person name="Cinneide E.O."/>
            <person name="Salzberg L.I."/>
            <person name="Wolfe K.H."/>
            <person name="McGowan J."/>
            <person name="Fitzpatrick D.A."/>
            <person name="Matlin K."/>
        </authorList>
    </citation>
    <scope>NUCLEOTIDE SEQUENCE</scope>
    <source>
        <strain evidence="2">83-405-1</strain>
    </source>
</reference>
<dbReference type="Proteomes" id="UP000738402">
    <property type="component" value="Unassembled WGS sequence"/>
</dbReference>
<proteinExistence type="predicted"/>
<sequence length="168" mass="19485">MVICCEWISSWVQPRESRRRPQEQHLQNRHAAHAPEDHHHAPHARFGHNAAGFSPDVHRNNAPARRKHQKTRPAQQAPAKDPRSQRTTQAAVSVDRNHRQPANEPHNFPHRHLRHTHHRRGKDEAPRDYCVQQRTQETANDRHLQQNGPGGRLPPLRGQQEAEEPQAE</sequence>
<evidence type="ECO:0000256" key="1">
    <source>
        <dbReference type="SAM" id="MobiDB-lite"/>
    </source>
</evidence>
<comment type="caution">
    <text evidence="2">The sequence shown here is derived from an EMBL/GenBank/DDBJ whole genome shotgun (WGS) entry which is preliminary data.</text>
</comment>
<feature type="compositionally biased region" description="Basic residues" evidence="1">
    <location>
        <begin position="108"/>
        <end position="120"/>
    </location>
</feature>